<dbReference type="CDD" id="cd00814">
    <property type="entry name" value="MetRS_core"/>
    <property type="match status" value="1"/>
</dbReference>
<keyword evidence="8 10" id="KW-0030">Aminoacyl-tRNA synthetase</keyword>
<evidence type="ECO:0000256" key="9">
    <source>
        <dbReference type="ARBA" id="ARBA00030904"/>
    </source>
</evidence>
<dbReference type="InterPro" id="IPR033911">
    <property type="entry name" value="MetRS_core"/>
</dbReference>
<evidence type="ECO:0000256" key="6">
    <source>
        <dbReference type="ARBA" id="ARBA00022840"/>
    </source>
</evidence>
<dbReference type="InterPro" id="IPR023457">
    <property type="entry name" value="Met-tRNA_synth_2"/>
</dbReference>
<evidence type="ECO:0000256" key="7">
    <source>
        <dbReference type="ARBA" id="ARBA00022917"/>
    </source>
</evidence>
<dbReference type="PANTHER" id="PTHR43326:SF1">
    <property type="entry name" value="METHIONINE--TRNA LIGASE, MITOCHONDRIAL"/>
    <property type="match status" value="1"/>
</dbReference>
<organism evidence="12 13">
    <name type="scientific">Candidatus Berkelbacteria bacterium Licking1014_7</name>
    <dbReference type="NCBI Taxonomy" id="2017147"/>
    <lineage>
        <taxon>Bacteria</taxon>
        <taxon>Candidatus Berkelbacteria</taxon>
    </lineage>
</organism>
<evidence type="ECO:0000256" key="3">
    <source>
        <dbReference type="ARBA" id="ARBA00018753"/>
    </source>
</evidence>
<keyword evidence="4 10" id="KW-0436">Ligase</keyword>
<dbReference type="Proteomes" id="UP000315689">
    <property type="component" value="Unassembled WGS sequence"/>
</dbReference>
<gene>
    <name evidence="12" type="ORF">CEN89_302</name>
</gene>
<dbReference type="InterPro" id="IPR014758">
    <property type="entry name" value="Met-tRNA_synth"/>
</dbReference>
<comment type="function">
    <text evidence="1">Is required not only for elongation of protein synthesis but also for the initiation of all mRNA translation through initiator tRNA(fMet) aminoacylation.</text>
</comment>
<evidence type="ECO:0000313" key="12">
    <source>
        <dbReference type="EMBL" id="TSC93062.1"/>
    </source>
</evidence>
<dbReference type="SUPFAM" id="SSF47323">
    <property type="entry name" value="Anticodon-binding domain of a subclass of class I aminoacyl-tRNA synthetases"/>
    <property type="match status" value="1"/>
</dbReference>
<dbReference type="Pfam" id="PF09334">
    <property type="entry name" value="tRNA-synt_1g"/>
    <property type="match status" value="1"/>
</dbReference>
<proteinExistence type="inferred from homology"/>
<dbReference type="InterPro" id="IPR015413">
    <property type="entry name" value="Methionyl/Leucyl_tRNA_Synth"/>
</dbReference>
<dbReference type="GO" id="GO:0006431">
    <property type="term" value="P:methionyl-tRNA aminoacylation"/>
    <property type="evidence" value="ECO:0007669"/>
    <property type="project" value="InterPro"/>
</dbReference>
<feature type="domain" description="Methionyl/Leucyl tRNA synthetase" evidence="11">
    <location>
        <begin position="136"/>
        <end position="382"/>
    </location>
</feature>
<dbReference type="EMBL" id="VMGK01000008">
    <property type="protein sequence ID" value="TSC93062.1"/>
    <property type="molecule type" value="Genomic_DNA"/>
</dbReference>
<evidence type="ECO:0000256" key="5">
    <source>
        <dbReference type="ARBA" id="ARBA00022741"/>
    </source>
</evidence>
<dbReference type="AlphaFoldDB" id="A0A554LJM0"/>
<evidence type="ECO:0000256" key="1">
    <source>
        <dbReference type="ARBA" id="ARBA00003314"/>
    </source>
</evidence>
<dbReference type="GO" id="GO:0004825">
    <property type="term" value="F:methionine-tRNA ligase activity"/>
    <property type="evidence" value="ECO:0007669"/>
    <property type="project" value="UniProtKB-EC"/>
</dbReference>
<dbReference type="PRINTS" id="PR01041">
    <property type="entry name" value="TRNASYNTHMET"/>
</dbReference>
<dbReference type="EC" id="6.1.1.10" evidence="2"/>
<comment type="caution">
    <text evidence="12">The sequence shown here is derived from an EMBL/GenBank/DDBJ whole genome shotgun (WGS) entry which is preliminary data.</text>
</comment>
<sequence length="478" mass="55822">MKKNILITTSIAYANAKPHIGHAWELVLADVLARQLRQTNQVFFLTGTDENGQKIQDAAQKENIKTQDFVDQNSALFFALTKKLNISQDNFIRTSSAYHKKIAQEFWKLLEKSKDIYLKAYEGLYCVDCEAFVLKRDLQNGKCPYHKKAPEKIKEVNYFFRLEKYKDRIFKAIEKDEIRIYPQSRKNELLNLVKDAEDISFSRSSDKLPWGVSVPDGTDRKRKKEKEKIINSQLSIRNYQTIYVWCDALINYISGLGLKQENFSQITKKWQSFDRIIHFIGKDILRFHGLIWLGMLMSAGLRLPDEIRVHGFIQSIGQKMSKTLGNVIDPLEYIEKYGTDSVRFYLLKELSEFGDGDWSQKRFEEIYNGLLANELGNLIQRSIPLFAKLKIPETSSGQKSKIQIKNKKLSEIWDSVRYWNNFISQNRLWEKGKNIELQKLNNGIYEIAIELEPFLPQTNQEILRQLKTLKPVALFPRI</sequence>
<dbReference type="Gene3D" id="2.170.220.10">
    <property type="match status" value="1"/>
</dbReference>
<dbReference type="FunFam" id="2.170.220.10:FF:000003">
    <property type="entry name" value="Methionine--tRNA ligase"/>
    <property type="match status" value="1"/>
</dbReference>
<keyword evidence="7 10" id="KW-0648">Protein biosynthesis</keyword>
<dbReference type="InterPro" id="IPR014729">
    <property type="entry name" value="Rossmann-like_a/b/a_fold"/>
</dbReference>
<accession>A0A554LJM0</accession>
<dbReference type="SUPFAM" id="SSF52374">
    <property type="entry name" value="Nucleotidylyl transferase"/>
    <property type="match status" value="1"/>
</dbReference>
<evidence type="ECO:0000256" key="8">
    <source>
        <dbReference type="ARBA" id="ARBA00023146"/>
    </source>
</evidence>
<dbReference type="Gene3D" id="1.10.730.10">
    <property type="entry name" value="Isoleucyl-tRNA Synthetase, Domain 1"/>
    <property type="match status" value="1"/>
</dbReference>
<dbReference type="GO" id="GO:0005524">
    <property type="term" value="F:ATP binding"/>
    <property type="evidence" value="ECO:0007669"/>
    <property type="project" value="UniProtKB-KW"/>
</dbReference>
<reference evidence="12 13" key="1">
    <citation type="submission" date="2017-07" db="EMBL/GenBank/DDBJ databases">
        <title>Mechanisms for carbon and nitrogen cycling indicate functional differentiation within the Candidate Phyla Radiation.</title>
        <authorList>
            <person name="Danczak R.E."/>
            <person name="Johnston M.D."/>
            <person name="Kenah C."/>
            <person name="Slattery M."/>
            <person name="Wrighton K.C."/>
            <person name="Wilkins M.J."/>
        </authorList>
    </citation>
    <scope>NUCLEOTIDE SEQUENCE [LARGE SCALE GENOMIC DNA]</scope>
    <source>
        <strain evidence="12">Licking1014_7</strain>
    </source>
</reference>
<keyword evidence="6 10" id="KW-0067">ATP-binding</keyword>
<evidence type="ECO:0000256" key="10">
    <source>
        <dbReference type="RuleBase" id="RU363039"/>
    </source>
</evidence>
<evidence type="ECO:0000259" key="11">
    <source>
        <dbReference type="Pfam" id="PF09334"/>
    </source>
</evidence>
<comment type="similarity">
    <text evidence="10">Belongs to the class-I aminoacyl-tRNA synthetase family.</text>
</comment>
<dbReference type="Gene3D" id="3.40.50.620">
    <property type="entry name" value="HUPs"/>
    <property type="match status" value="1"/>
</dbReference>
<keyword evidence="5 10" id="KW-0547">Nucleotide-binding</keyword>
<name>A0A554LJM0_9BACT</name>
<dbReference type="PANTHER" id="PTHR43326">
    <property type="entry name" value="METHIONYL-TRNA SYNTHETASE"/>
    <property type="match status" value="1"/>
</dbReference>
<evidence type="ECO:0000256" key="4">
    <source>
        <dbReference type="ARBA" id="ARBA00022598"/>
    </source>
</evidence>
<evidence type="ECO:0000256" key="2">
    <source>
        <dbReference type="ARBA" id="ARBA00012838"/>
    </source>
</evidence>
<dbReference type="NCBIfam" id="TIGR00398">
    <property type="entry name" value="metG"/>
    <property type="match status" value="1"/>
</dbReference>
<dbReference type="InterPro" id="IPR009080">
    <property type="entry name" value="tRNAsynth_Ia_anticodon-bd"/>
</dbReference>
<evidence type="ECO:0000313" key="13">
    <source>
        <dbReference type="Proteomes" id="UP000315689"/>
    </source>
</evidence>
<protein>
    <recommendedName>
        <fullName evidence="3">Methionine--tRNA ligase</fullName>
        <ecNumber evidence="2">6.1.1.10</ecNumber>
    </recommendedName>
    <alternativeName>
        <fullName evidence="9">Methionyl-tRNA synthetase</fullName>
    </alternativeName>
</protein>